<gene>
    <name evidence="3" type="ORF">D5R55_22935</name>
</gene>
<organism evidence="3 4">
    <name type="scientific">Burkholderia cenocepacia</name>
    <dbReference type="NCBI Taxonomy" id="95486"/>
    <lineage>
        <taxon>Bacteria</taxon>
        <taxon>Pseudomonadati</taxon>
        <taxon>Pseudomonadota</taxon>
        <taxon>Betaproteobacteria</taxon>
        <taxon>Burkholderiales</taxon>
        <taxon>Burkholderiaceae</taxon>
        <taxon>Burkholderia</taxon>
        <taxon>Burkholderia cepacia complex</taxon>
    </lineage>
</organism>
<dbReference type="RefSeq" id="WP_126366006.1">
    <property type="nucleotide sequence ID" value="NZ_CP034546.1"/>
</dbReference>
<sequence>MNGRPFRRLRTTARIATSVALAVLSACASPPVRFHSLAAPAGADSDAAAAHPAWLIDIQAVHVATPADGNRLVVQRGPERADILEQERWAAPLGDEMRGRLSTRVASELGAIDVHRVAYPNGTPVYRVAVDVQRIESWPASHVLLDATWNVSAGAGQRALTCRSIVRTGASTGYDALVDAHRRALDALALGIAAGVRAVVTRAAPPAGCLAGGLDHAAAARAAGRDTPDAPDTSED</sequence>
<proteinExistence type="predicted"/>
<dbReference type="EMBL" id="CP034546">
    <property type="protein sequence ID" value="AZQ53762.1"/>
    <property type="molecule type" value="Genomic_DNA"/>
</dbReference>
<dbReference type="PROSITE" id="PS51257">
    <property type="entry name" value="PROKAR_LIPOPROTEIN"/>
    <property type="match status" value="1"/>
</dbReference>
<evidence type="ECO:0000313" key="4">
    <source>
        <dbReference type="Proteomes" id="UP000277191"/>
    </source>
</evidence>
<protein>
    <submittedName>
        <fullName evidence="3">Membrane integrity-associated transporter subunit PqiC</fullName>
    </submittedName>
</protein>
<accession>A0A3Q9FAJ5</accession>
<name>A0A3Q9FAJ5_9BURK</name>
<dbReference type="Pfam" id="PF03886">
    <property type="entry name" value="ABC_trans_aux"/>
    <property type="match status" value="1"/>
</dbReference>
<dbReference type="InterPro" id="IPR005586">
    <property type="entry name" value="ABC_trans_aux"/>
</dbReference>
<evidence type="ECO:0000313" key="3">
    <source>
        <dbReference type="EMBL" id="AZQ53762.1"/>
    </source>
</evidence>
<feature type="chain" id="PRO_5018696617" evidence="1">
    <location>
        <begin position="29"/>
        <end position="236"/>
    </location>
</feature>
<feature type="domain" description="ABC-type transport auxiliary lipoprotein component" evidence="2">
    <location>
        <begin position="37"/>
        <end position="193"/>
    </location>
</feature>
<dbReference type="Gene3D" id="3.40.50.10610">
    <property type="entry name" value="ABC-type transport auxiliary lipoprotein component"/>
    <property type="match status" value="1"/>
</dbReference>
<feature type="signal peptide" evidence="1">
    <location>
        <begin position="1"/>
        <end position="28"/>
    </location>
</feature>
<reference evidence="3 4" key="1">
    <citation type="submission" date="2018-12" db="EMBL/GenBank/DDBJ databases">
        <title>Cadmium resistance mechanism in endophytic bacteria Burkholderia cenocepacia YG-3.</title>
        <authorList>
            <person name="Zhang X."/>
            <person name="Wang X."/>
            <person name="Zhu Y."/>
        </authorList>
    </citation>
    <scope>NUCLEOTIDE SEQUENCE [LARGE SCALE GENOMIC DNA]</scope>
    <source>
        <strain evidence="3 4">YG-3</strain>
    </source>
</reference>
<dbReference type="SUPFAM" id="SSF159594">
    <property type="entry name" value="XCC0632-like"/>
    <property type="match status" value="1"/>
</dbReference>
<keyword evidence="1" id="KW-0732">Signal</keyword>
<dbReference type="Proteomes" id="UP000277191">
    <property type="component" value="Chromosome 2"/>
</dbReference>
<evidence type="ECO:0000259" key="2">
    <source>
        <dbReference type="Pfam" id="PF03886"/>
    </source>
</evidence>
<evidence type="ECO:0000256" key="1">
    <source>
        <dbReference type="SAM" id="SignalP"/>
    </source>
</evidence>
<dbReference type="AlphaFoldDB" id="A0A3Q9FAJ5"/>